<reference evidence="1" key="2">
    <citation type="submission" date="2020-11" db="EMBL/GenBank/DDBJ databases">
        <authorList>
            <consortium name="DOE Joint Genome Institute"/>
            <person name="Kuo A."/>
            <person name="Miyauchi S."/>
            <person name="Kiss E."/>
            <person name="Drula E."/>
            <person name="Kohler A."/>
            <person name="Sanchez-Garcia M."/>
            <person name="Andreopoulos B."/>
            <person name="Barry K.W."/>
            <person name="Bonito G."/>
            <person name="Buee M."/>
            <person name="Carver A."/>
            <person name="Chen C."/>
            <person name="Cichocki N."/>
            <person name="Clum A."/>
            <person name="Culley D."/>
            <person name="Crous P.W."/>
            <person name="Fauchery L."/>
            <person name="Girlanda M."/>
            <person name="Hayes R."/>
            <person name="Keri Z."/>
            <person name="Labutti K."/>
            <person name="Lipzen A."/>
            <person name="Lombard V."/>
            <person name="Magnuson J."/>
            <person name="Maillard F."/>
            <person name="Morin E."/>
            <person name="Murat C."/>
            <person name="Nolan M."/>
            <person name="Ohm R."/>
            <person name="Pangilinan J."/>
            <person name="Pereira M."/>
            <person name="Perotto S."/>
            <person name="Peter M."/>
            <person name="Riley R."/>
            <person name="Sitrit Y."/>
            <person name="Stielow B."/>
            <person name="Szollosi G."/>
            <person name="Zifcakova L."/>
            <person name="Stursova M."/>
            <person name="Spatafora J.W."/>
            <person name="Tedersoo L."/>
            <person name="Vaario L.-M."/>
            <person name="Yamada A."/>
            <person name="Yan M."/>
            <person name="Wang P."/>
            <person name="Xu J."/>
            <person name="Bruns T."/>
            <person name="Baldrian P."/>
            <person name="Vilgalys R."/>
            <person name="Henrissat B."/>
            <person name="Grigoriev I.V."/>
            <person name="Hibbett D."/>
            <person name="Nagy L.G."/>
            <person name="Martin F.M."/>
        </authorList>
    </citation>
    <scope>NUCLEOTIDE SEQUENCE</scope>
    <source>
        <strain evidence="1">UH-Tt-Lm1</strain>
    </source>
</reference>
<accession>A0A9P6HDU7</accession>
<evidence type="ECO:0000313" key="1">
    <source>
        <dbReference type="EMBL" id="KAF9783995.1"/>
    </source>
</evidence>
<evidence type="ECO:0000313" key="2">
    <source>
        <dbReference type="Proteomes" id="UP000736335"/>
    </source>
</evidence>
<comment type="caution">
    <text evidence="1">The sequence shown here is derived from an EMBL/GenBank/DDBJ whole genome shotgun (WGS) entry which is preliminary data.</text>
</comment>
<reference evidence="1" key="1">
    <citation type="journal article" date="2020" name="Nat. Commun.">
        <title>Large-scale genome sequencing of mycorrhizal fungi provides insights into the early evolution of symbiotic traits.</title>
        <authorList>
            <person name="Miyauchi S."/>
            <person name="Kiss E."/>
            <person name="Kuo A."/>
            <person name="Drula E."/>
            <person name="Kohler A."/>
            <person name="Sanchez-Garcia M."/>
            <person name="Morin E."/>
            <person name="Andreopoulos B."/>
            <person name="Barry K.W."/>
            <person name="Bonito G."/>
            <person name="Buee M."/>
            <person name="Carver A."/>
            <person name="Chen C."/>
            <person name="Cichocki N."/>
            <person name="Clum A."/>
            <person name="Culley D."/>
            <person name="Crous P.W."/>
            <person name="Fauchery L."/>
            <person name="Girlanda M."/>
            <person name="Hayes R.D."/>
            <person name="Keri Z."/>
            <person name="LaButti K."/>
            <person name="Lipzen A."/>
            <person name="Lombard V."/>
            <person name="Magnuson J."/>
            <person name="Maillard F."/>
            <person name="Murat C."/>
            <person name="Nolan M."/>
            <person name="Ohm R.A."/>
            <person name="Pangilinan J."/>
            <person name="Pereira M.F."/>
            <person name="Perotto S."/>
            <person name="Peter M."/>
            <person name="Pfister S."/>
            <person name="Riley R."/>
            <person name="Sitrit Y."/>
            <person name="Stielow J.B."/>
            <person name="Szollosi G."/>
            <person name="Zifcakova L."/>
            <person name="Stursova M."/>
            <person name="Spatafora J.W."/>
            <person name="Tedersoo L."/>
            <person name="Vaario L.M."/>
            <person name="Yamada A."/>
            <person name="Yan M."/>
            <person name="Wang P."/>
            <person name="Xu J."/>
            <person name="Bruns T."/>
            <person name="Baldrian P."/>
            <person name="Vilgalys R."/>
            <person name="Dunand C."/>
            <person name="Henrissat B."/>
            <person name="Grigoriev I.V."/>
            <person name="Hibbett D."/>
            <person name="Nagy L.G."/>
            <person name="Martin F.M."/>
        </authorList>
    </citation>
    <scope>NUCLEOTIDE SEQUENCE</scope>
    <source>
        <strain evidence="1">UH-Tt-Lm1</strain>
    </source>
</reference>
<organism evidence="1 2">
    <name type="scientific">Thelephora terrestris</name>
    <dbReference type="NCBI Taxonomy" id="56493"/>
    <lineage>
        <taxon>Eukaryota</taxon>
        <taxon>Fungi</taxon>
        <taxon>Dikarya</taxon>
        <taxon>Basidiomycota</taxon>
        <taxon>Agaricomycotina</taxon>
        <taxon>Agaricomycetes</taxon>
        <taxon>Thelephorales</taxon>
        <taxon>Thelephoraceae</taxon>
        <taxon>Thelephora</taxon>
    </lineage>
</organism>
<dbReference type="AlphaFoldDB" id="A0A9P6HDU7"/>
<dbReference type="Proteomes" id="UP000736335">
    <property type="component" value="Unassembled WGS sequence"/>
</dbReference>
<dbReference type="OrthoDB" id="3793816at2759"/>
<proteinExistence type="predicted"/>
<dbReference type="EMBL" id="WIUZ02000009">
    <property type="protein sequence ID" value="KAF9783995.1"/>
    <property type="molecule type" value="Genomic_DNA"/>
</dbReference>
<name>A0A9P6HDU7_9AGAM</name>
<keyword evidence="2" id="KW-1185">Reference proteome</keyword>
<gene>
    <name evidence="1" type="ORF">BJ322DRAFT_889656</name>
</gene>
<protein>
    <submittedName>
        <fullName evidence="1">Uncharacterized protein</fullName>
    </submittedName>
</protein>
<sequence length="227" mass="26024">MTTGSPQTSLSDDKVKEAPQIVTFTWDSATVALSRYRSRFFLVYVDGQHLPEPGKRIHSSLNVVSWHSNHHSKKGPKVDSFWLNCSRGDSDPEDPNGVLYRLLDVDPPLVRRTGRERNETSAADAASSVGCDEFEVLVPEEGLIRQCYYCLSWEDDEHRYSEIKHDKYWCSKCKKKGRLLSTLTPKEKSATHVGDLHTLERESIYARSFQPLSLQYQPQSVEHRARR</sequence>